<dbReference type="Pfam" id="PF00795">
    <property type="entry name" value="CN_hydrolase"/>
    <property type="match status" value="1"/>
</dbReference>
<comment type="caution">
    <text evidence="8">Lacks conserved residue(s) required for the propagation of feature annotation.</text>
</comment>
<dbReference type="InterPro" id="IPR036526">
    <property type="entry name" value="C-N_Hydrolase_sf"/>
</dbReference>
<comment type="similarity">
    <text evidence="8">Belongs to the CN hydrolase family. Apolipoprotein N-acyltransferase subfamily.</text>
</comment>
<dbReference type="PROSITE" id="PS50263">
    <property type="entry name" value="CN_HYDROLASE"/>
    <property type="match status" value="1"/>
</dbReference>
<feature type="domain" description="CN hydrolase" evidence="10">
    <location>
        <begin position="288"/>
        <end position="539"/>
    </location>
</feature>
<comment type="pathway">
    <text evidence="8">Protein modification; lipoprotein biosynthesis (N-acyl transfer).</text>
</comment>
<dbReference type="Gene3D" id="3.60.110.10">
    <property type="entry name" value="Carbon-nitrogen hydrolase"/>
    <property type="match status" value="1"/>
</dbReference>
<keyword evidence="7 8" id="KW-0012">Acyltransferase</keyword>
<comment type="subcellular location">
    <subcellularLocation>
        <location evidence="1 8">Cell membrane</location>
        <topology evidence="1 8">Multi-pass membrane protein</topology>
    </subcellularLocation>
</comment>
<dbReference type="GO" id="GO:0042158">
    <property type="term" value="P:lipoprotein biosynthetic process"/>
    <property type="evidence" value="ECO:0007669"/>
    <property type="project" value="UniProtKB-UniRule"/>
</dbReference>
<feature type="region of interest" description="Disordered" evidence="9">
    <location>
        <begin position="1"/>
        <end position="61"/>
    </location>
</feature>
<dbReference type="InterPro" id="IPR045378">
    <property type="entry name" value="LNT_N"/>
</dbReference>
<feature type="transmembrane region" description="Helical" evidence="8">
    <location>
        <begin position="87"/>
        <end position="103"/>
    </location>
</feature>
<evidence type="ECO:0000256" key="5">
    <source>
        <dbReference type="ARBA" id="ARBA00022989"/>
    </source>
</evidence>
<dbReference type="Proteomes" id="UP000186235">
    <property type="component" value="Unassembled WGS sequence"/>
</dbReference>
<sequence>MHAPEPPAASAGRSRPAGTAARAPETGTPHDRQPDAVPDAGPNARPDGRPEREVPAGPSTAVPSRPLTLLLALAGGLLTDTAFPDRGWWPLAFVGVAALLWALRRDGARWGFLVGLVWGLAFFLPHLWWANYATETVPWLALSVMEACFVGLLGAAWVWARRWSWLTGHPGQQAVAFAVLFVGAEQARTEVPFGGFPWGRLAFSQADSPLGRAAWLGGEVLVSLLVALVGALLAVAVLAVVRRRDVATSDVVAGAVVPVAVAAALVVAPLLVPLDTRAEAGTLAVGAVQGNVGEPGLGSFANRAEVLNNHLQGTLALLDDVEPGDLDVVLWPENGSDLDPQTTPEVARAIDDVAQEVGAPILVGAQEYPETGGRYNVSLLWEPGTGVVDRYAKQHPAPFGEYIPLRSLLRVFSDQVDRVSIDMIAGTETGVVDLDAPRLGRTVPLGVVICFEVAYDGLVNDAVDAGAELLVVPTNNASFGYTAESTQQLAMSRLRAVSTGRATVQVSTVGVSGVIAPDGTLLQSTGLFTADQMVADLPLRTSLTPAVRAGDWPGRAVELLALGLLAAGVVTAVRERRTRTAAAPAGDEAP</sequence>
<keyword evidence="11" id="KW-0449">Lipoprotein</keyword>
<dbReference type="SUPFAM" id="SSF56317">
    <property type="entry name" value="Carbon-nitrogen hydrolase"/>
    <property type="match status" value="1"/>
</dbReference>
<reference evidence="12" key="1">
    <citation type="submission" date="2017-01" db="EMBL/GenBank/DDBJ databases">
        <authorList>
            <person name="Varghese N."/>
            <person name="Submissions S."/>
        </authorList>
    </citation>
    <scope>NUCLEOTIDE SEQUENCE [LARGE SCALE GENOMIC DNA]</scope>
    <source>
        <strain evidence="12">3bp</strain>
    </source>
</reference>
<dbReference type="Pfam" id="PF20154">
    <property type="entry name" value="LNT_N"/>
    <property type="match status" value="1"/>
</dbReference>
<dbReference type="UniPathway" id="UPA00666"/>
<dbReference type="HAMAP" id="MF_01148">
    <property type="entry name" value="Lnt"/>
    <property type="match status" value="1"/>
</dbReference>
<dbReference type="EC" id="2.3.1.269" evidence="8"/>
<feature type="transmembrane region" description="Helical" evidence="8">
    <location>
        <begin position="136"/>
        <end position="160"/>
    </location>
</feature>
<evidence type="ECO:0000256" key="6">
    <source>
        <dbReference type="ARBA" id="ARBA00023136"/>
    </source>
</evidence>
<dbReference type="EMBL" id="FTMI01000003">
    <property type="protein sequence ID" value="SIQ30933.1"/>
    <property type="molecule type" value="Genomic_DNA"/>
</dbReference>
<evidence type="ECO:0000256" key="9">
    <source>
        <dbReference type="SAM" id="MobiDB-lite"/>
    </source>
</evidence>
<keyword evidence="5 8" id="KW-1133">Transmembrane helix</keyword>
<dbReference type="GO" id="GO:0005886">
    <property type="term" value="C:plasma membrane"/>
    <property type="evidence" value="ECO:0007669"/>
    <property type="project" value="UniProtKB-SubCell"/>
</dbReference>
<evidence type="ECO:0000256" key="4">
    <source>
        <dbReference type="ARBA" id="ARBA00022692"/>
    </source>
</evidence>
<keyword evidence="6 8" id="KW-0472">Membrane</keyword>
<dbReference type="PANTHER" id="PTHR38686:SF1">
    <property type="entry name" value="APOLIPOPROTEIN N-ACYLTRANSFERASE"/>
    <property type="match status" value="1"/>
</dbReference>
<keyword evidence="12" id="KW-1185">Reference proteome</keyword>
<proteinExistence type="inferred from homology"/>
<evidence type="ECO:0000256" key="3">
    <source>
        <dbReference type="ARBA" id="ARBA00022679"/>
    </source>
</evidence>
<dbReference type="GO" id="GO:0016410">
    <property type="term" value="F:N-acyltransferase activity"/>
    <property type="evidence" value="ECO:0007669"/>
    <property type="project" value="UniProtKB-UniRule"/>
</dbReference>
<keyword evidence="2 8" id="KW-1003">Cell membrane</keyword>
<evidence type="ECO:0000259" key="10">
    <source>
        <dbReference type="PROSITE" id="PS50263"/>
    </source>
</evidence>
<evidence type="ECO:0000256" key="2">
    <source>
        <dbReference type="ARBA" id="ARBA00022475"/>
    </source>
</evidence>
<dbReference type="AlphaFoldDB" id="A0A1N6RQ32"/>
<evidence type="ECO:0000313" key="12">
    <source>
        <dbReference type="Proteomes" id="UP000186235"/>
    </source>
</evidence>
<feature type="transmembrane region" description="Helical" evidence="8">
    <location>
        <begin position="252"/>
        <end position="272"/>
    </location>
</feature>
<keyword evidence="3 8" id="KW-0808">Transferase</keyword>
<gene>
    <name evidence="8" type="primary">lnt</name>
    <name evidence="11" type="ORF">SAMN05518682_2055</name>
</gene>
<comment type="catalytic activity">
    <reaction evidence="8">
        <text>N-terminal S-1,2-diacyl-sn-glyceryl-L-cysteinyl-[lipoprotein] + a glycerophospholipid = N-acyl-S-1,2-diacyl-sn-glyceryl-L-cysteinyl-[lipoprotein] + a 2-acyl-sn-glycero-3-phospholipid + H(+)</text>
        <dbReference type="Rhea" id="RHEA:48228"/>
        <dbReference type="Rhea" id="RHEA-COMP:14681"/>
        <dbReference type="Rhea" id="RHEA-COMP:14684"/>
        <dbReference type="ChEBI" id="CHEBI:15378"/>
        <dbReference type="ChEBI" id="CHEBI:136912"/>
        <dbReference type="ChEBI" id="CHEBI:140656"/>
        <dbReference type="ChEBI" id="CHEBI:140657"/>
        <dbReference type="ChEBI" id="CHEBI:140660"/>
        <dbReference type="EC" id="2.3.1.269"/>
    </reaction>
</comment>
<feature type="compositionally biased region" description="Low complexity" evidence="9">
    <location>
        <begin position="8"/>
        <end position="24"/>
    </location>
</feature>
<name>A0A1N6RQ32_9MICO</name>
<evidence type="ECO:0000313" key="11">
    <source>
        <dbReference type="EMBL" id="SIQ30933.1"/>
    </source>
</evidence>
<evidence type="ECO:0000256" key="1">
    <source>
        <dbReference type="ARBA" id="ARBA00004651"/>
    </source>
</evidence>
<dbReference type="PANTHER" id="PTHR38686">
    <property type="entry name" value="APOLIPOPROTEIN N-ACYLTRANSFERASE"/>
    <property type="match status" value="1"/>
</dbReference>
<keyword evidence="4 8" id="KW-0812">Transmembrane</keyword>
<accession>A0A1N6RQ32</accession>
<dbReference type="InterPro" id="IPR003010">
    <property type="entry name" value="C-N_Hydrolase"/>
</dbReference>
<evidence type="ECO:0000256" key="8">
    <source>
        <dbReference type="HAMAP-Rule" id="MF_01148"/>
    </source>
</evidence>
<organism evidence="11 12">
    <name type="scientific">Cellulosimicrobium aquatile</name>
    <dbReference type="NCBI Taxonomy" id="1612203"/>
    <lineage>
        <taxon>Bacteria</taxon>
        <taxon>Bacillati</taxon>
        <taxon>Actinomycetota</taxon>
        <taxon>Actinomycetes</taxon>
        <taxon>Micrococcales</taxon>
        <taxon>Promicromonosporaceae</taxon>
        <taxon>Cellulosimicrobium</taxon>
    </lineage>
</organism>
<evidence type="ECO:0000256" key="7">
    <source>
        <dbReference type="ARBA" id="ARBA00023315"/>
    </source>
</evidence>
<dbReference type="InterPro" id="IPR004563">
    <property type="entry name" value="Apolipo_AcylTrfase"/>
</dbReference>
<comment type="function">
    <text evidence="8">Catalyzes the phospholipid dependent N-acylation of the N-terminal cysteine of apolipoprotein, the last step in lipoprotein maturation.</text>
</comment>
<dbReference type="CDD" id="cd07571">
    <property type="entry name" value="ALP_N-acyl_transferase"/>
    <property type="match status" value="1"/>
</dbReference>
<feature type="transmembrane region" description="Helical" evidence="8">
    <location>
        <begin position="110"/>
        <end position="130"/>
    </location>
</feature>
<protein>
    <recommendedName>
        <fullName evidence="8">Apolipoprotein N-acyltransferase</fullName>
        <shortName evidence="8">ALP N-acyltransferase</shortName>
        <ecNumber evidence="8">2.3.1.269</ecNumber>
    </recommendedName>
</protein>
<feature type="transmembrane region" description="Helical" evidence="8">
    <location>
        <begin position="220"/>
        <end position="240"/>
    </location>
</feature>
<dbReference type="NCBIfam" id="TIGR00546">
    <property type="entry name" value="lnt"/>
    <property type="match status" value="1"/>
</dbReference>